<feature type="chain" id="PRO_5023844756" description="Bowman-Birk serine protease inhibitors family domain-containing protein" evidence="4">
    <location>
        <begin position="25"/>
        <end position="117"/>
    </location>
</feature>
<dbReference type="CDD" id="cd00023">
    <property type="entry name" value="BBI"/>
    <property type="match status" value="1"/>
</dbReference>
<evidence type="ECO:0000256" key="1">
    <source>
        <dbReference type="ARBA" id="ARBA00022690"/>
    </source>
</evidence>
<evidence type="ECO:0000259" key="5">
    <source>
        <dbReference type="SMART" id="SM00269"/>
    </source>
</evidence>
<evidence type="ECO:0000256" key="4">
    <source>
        <dbReference type="SAM" id="SignalP"/>
    </source>
</evidence>
<accession>A0A5J9VJS2</accession>
<dbReference type="SUPFAM" id="SSF57247">
    <property type="entry name" value="Bowman-Birk inhibitor, BBI"/>
    <property type="match status" value="1"/>
</dbReference>
<feature type="signal peptide" evidence="4">
    <location>
        <begin position="1"/>
        <end position="24"/>
    </location>
</feature>
<reference evidence="6 7" key="1">
    <citation type="journal article" date="2019" name="Sci. Rep.">
        <title>A high-quality genome of Eragrostis curvula grass provides insights into Poaceae evolution and supports new strategies to enhance forage quality.</title>
        <authorList>
            <person name="Carballo J."/>
            <person name="Santos B.A.C.M."/>
            <person name="Zappacosta D."/>
            <person name="Garbus I."/>
            <person name="Selva J.P."/>
            <person name="Gallo C.A."/>
            <person name="Diaz A."/>
            <person name="Albertini E."/>
            <person name="Caccamo M."/>
            <person name="Echenique V."/>
        </authorList>
    </citation>
    <scope>NUCLEOTIDE SEQUENCE [LARGE SCALE GENOMIC DNA]</scope>
    <source>
        <strain evidence="7">cv. Victoria</strain>
        <tissue evidence="6">Leaf</tissue>
    </source>
</reference>
<dbReference type="Gramene" id="TVU36509">
    <property type="protein sequence ID" value="TVU36509"/>
    <property type="gene ID" value="EJB05_18445"/>
</dbReference>
<proteinExistence type="predicted"/>
<organism evidence="6 7">
    <name type="scientific">Eragrostis curvula</name>
    <name type="common">weeping love grass</name>
    <dbReference type="NCBI Taxonomy" id="38414"/>
    <lineage>
        <taxon>Eukaryota</taxon>
        <taxon>Viridiplantae</taxon>
        <taxon>Streptophyta</taxon>
        <taxon>Embryophyta</taxon>
        <taxon>Tracheophyta</taxon>
        <taxon>Spermatophyta</taxon>
        <taxon>Magnoliopsida</taxon>
        <taxon>Liliopsida</taxon>
        <taxon>Poales</taxon>
        <taxon>Poaceae</taxon>
        <taxon>PACMAD clade</taxon>
        <taxon>Chloridoideae</taxon>
        <taxon>Eragrostideae</taxon>
        <taxon>Eragrostidinae</taxon>
        <taxon>Eragrostis</taxon>
    </lineage>
</organism>
<dbReference type="AlphaFoldDB" id="A0A5J9VJS2"/>
<dbReference type="EMBL" id="RWGY01000009">
    <property type="protein sequence ID" value="TVU36509.1"/>
    <property type="molecule type" value="Genomic_DNA"/>
</dbReference>
<feature type="domain" description="Bowman-Birk serine protease inhibitors family" evidence="5">
    <location>
        <begin position="35"/>
        <end position="93"/>
    </location>
</feature>
<gene>
    <name evidence="6" type="ORF">EJB05_18445</name>
</gene>
<comment type="caution">
    <text evidence="6">The sequence shown here is derived from an EMBL/GenBank/DDBJ whole genome shotgun (WGS) entry which is preliminary data.</text>
</comment>
<sequence length="117" mass="12972">MKPQALLITLAVVAGLTILPLVESKGRPKPAQWPCCNNCGDCDFKLEPDCFCTDVSPRGCHPACKNCDKFTSSKGATLFQCQDLITNFCERRCTPTKQLGSQSPKHLKFESWQSPKH</sequence>
<dbReference type="InterPro" id="IPR035995">
    <property type="entry name" value="Bowman-Birk_prot_inh"/>
</dbReference>
<protein>
    <recommendedName>
        <fullName evidence="5">Bowman-Birk serine protease inhibitors family domain-containing protein</fullName>
    </recommendedName>
</protein>
<evidence type="ECO:0000256" key="3">
    <source>
        <dbReference type="SAM" id="MobiDB-lite"/>
    </source>
</evidence>
<keyword evidence="2" id="KW-1015">Disulfide bond</keyword>
<dbReference type="Proteomes" id="UP000324897">
    <property type="component" value="Unassembled WGS sequence"/>
</dbReference>
<name>A0A5J9VJS2_9POAL</name>
<dbReference type="SMART" id="SM00269">
    <property type="entry name" value="BowB"/>
    <property type="match status" value="1"/>
</dbReference>
<dbReference type="GO" id="GO:0005576">
    <property type="term" value="C:extracellular region"/>
    <property type="evidence" value="ECO:0007669"/>
    <property type="project" value="InterPro"/>
</dbReference>
<dbReference type="OrthoDB" id="739291at2759"/>
<dbReference type="Gene3D" id="2.10.69.10">
    <property type="entry name" value="Cysteine Protease (Bromelain) Inhibitor, subunit H"/>
    <property type="match status" value="1"/>
</dbReference>
<dbReference type="GO" id="GO:0004867">
    <property type="term" value="F:serine-type endopeptidase inhibitor activity"/>
    <property type="evidence" value="ECO:0007669"/>
    <property type="project" value="InterPro"/>
</dbReference>
<evidence type="ECO:0000313" key="6">
    <source>
        <dbReference type="EMBL" id="TVU36509.1"/>
    </source>
</evidence>
<keyword evidence="1" id="KW-0646">Protease inhibitor</keyword>
<feature type="region of interest" description="Disordered" evidence="3">
    <location>
        <begin position="97"/>
        <end position="117"/>
    </location>
</feature>
<feature type="non-terminal residue" evidence="6">
    <location>
        <position position="1"/>
    </location>
</feature>
<dbReference type="InterPro" id="IPR000877">
    <property type="entry name" value="Prot_inh_BBI"/>
</dbReference>
<evidence type="ECO:0000313" key="7">
    <source>
        <dbReference type="Proteomes" id="UP000324897"/>
    </source>
</evidence>
<keyword evidence="7" id="KW-1185">Reference proteome</keyword>
<evidence type="ECO:0000256" key="2">
    <source>
        <dbReference type="ARBA" id="ARBA00023157"/>
    </source>
</evidence>
<keyword evidence="4" id="KW-0732">Signal</keyword>